<proteinExistence type="predicted"/>
<evidence type="ECO:0000313" key="3">
    <source>
        <dbReference type="Proteomes" id="UP001168613"/>
    </source>
</evidence>
<keyword evidence="1" id="KW-0732">Signal</keyword>
<dbReference type="EMBL" id="JAJHNU010000003">
    <property type="protein sequence ID" value="MDN4121758.1"/>
    <property type="molecule type" value="Genomic_DNA"/>
</dbReference>
<reference evidence="2" key="1">
    <citation type="submission" date="2021-11" db="EMBL/GenBank/DDBJ databases">
        <title>Draft genome sequence of Alcaligenes endophyticus type strain CCUG 75668T.</title>
        <authorList>
            <person name="Salva-Serra F."/>
            <person name="Duran R.E."/>
            <person name="Seeger M."/>
            <person name="Moore E.R.B."/>
            <person name="Jaen-Luchoro D."/>
        </authorList>
    </citation>
    <scope>NUCLEOTIDE SEQUENCE</scope>
    <source>
        <strain evidence="2">CCUG 75668</strain>
    </source>
</reference>
<evidence type="ECO:0008006" key="4">
    <source>
        <dbReference type="Google" id="ProtNLM"/>
    </source>
</evidence>
<gene>
    <name evidence="2" type="ORF">LMS43_10695</name>
</gene>
<feature type="signal peptide" evidence="1">
    <location>
        <begin position="1"/>
        <end position="21"/>
    </location>
</feature>
<dbReference type="PROSITE" id="PS51257">
    <property type="entry name" value="PROKAR_LIPOPROTEIN"/>
    <property type="match status" value="1"/>
</dbReference>
<organism evidence="2 3">
    <name type="scientific">Alcaligenes endophyticus</name>
    <dbReference type="NCBI Taxonomy" id="1929088"/>
    <lineage>
        <taxon>Bacteria</taxon>
        <taxon>Pseudomonadati</taxon>
        <taxon>Pseudomonadota</taxon>
        <taxon>Betaproteobacteria</taxon>
        <taxon>Burkholderiales</taxon>
        <taxon>Alcaligenaceae</taxon>
        <taxon>Alcaligenes</taxon>
    </lineage>
</organism>
<dbReference type="Proteomes" id="UP001168613">
    <property type="component" value="Unassembled WGS sequence"/>
</dbReference>
<feature type="chain" id="PRO_5045369766" description="Lipoprotein" evidence="1">
    <location>
        <begin position="22"/>
        <end position="79"/>
    </location>
</feature>
<evidence type="ECO:0000313" key="2">
    <source>
        <dbReference type="EMBL" id="MDN4121758.1"/>
    </source>
</evidence>
<accession>A0ABT8EKE8</accession>
<name>A0ABT8EKE8_9BURK</name>
<comment type="caution">
    <text evidence="2">The sequence shown here is derived from an EMBL/GenBank/DDBJ whole genome shotgun (WGS) entry which is preliminary data.</text>
</comment>
<keyword evidence="3" id="KW-1185">Reference proteome</keyword>
<dbReference type="RefSeq" id="WP_266123232.1">
    <property type="nucleotide sequence ID" value="NZ_JAJHNU010000003.1"/>
</dbReference>
<protein>
    <recommendedName>
        <fullName evidence="4">Lipoprotein</fullName>
    </recommendedName>
</protein>
<evidence type="ECO:0000256" key="1">
    <source>
        <dbReference type="SAM" id="SignalP"/>
    </source>
</evidence>
<sequence length="79" mass="8976">MYRISALGLAVSALLFLSACGASSSHHTRKQSAECRWNPESCMYDGRYEDNEEAYAEERARELNRASAQRMRVRSILGF</sequence>